<dbReference type="GO" id="GO:0022857">
    <property type="term" value="F:transmembrane transporter activity"/>
    <property type="evidence" value="ECO:0007669"/>
    <property type="project" value="InterPro"/>
</dbReference>
<feature type="transmembrane region" description="Helical" evidence="6">
    <location>
        <begin position="344"/>
        <end position="366"/>
    </location>
</feature>
<feature type="transmembrane region" description="Helical" evidence="6">
    <location>
        <begin position="170"/>
        <end position="193"/>
    </location>
</feature>
<dbReference type="PANTHER" id="PTHR42718:SF36">
    <property type="entry name" value="MULTIDRUG TRANSPORTER, PUTATIVE (AFU_ORTHOLOGUE AFUA_4G13820)-RELATED"/>
    <property type="match status" value="1"/>
</dbReference>
<feature type="transmembrane region" description="Helical" evidence="6">
    <location>
        <begin position="372"/>
        <end position="393"/>
    </location>
</feature>
<feature type="transmembrane region" description="Helical" evidence="6">
    <location>
        <begin position="234"/>
        <end position="256"/>
    </location>
</feature>
<dbReference type="PROSITE" id="PS50850">
    <property type="entry name" value="MFS"/>
    <property type="match status" value="1"/>
</dbReference>
<evidence type="ECO:0000259" key="7">
    <source>
        <dbReference type="PROSITE" id="PS50850"/>
    </source>
</evidence>
<proteinExistence type="predicted"/>
<keyword evidence="3 6" id="KW-1133">Transmembrane helix</keyword>
<dbReference type="Proteomes" id="UP000038010">
    <property type="component" value="Unassembled WGS sequence"/>
</dbReference>
<feature type="region of interest" description="Disordered" evidence="5">
    <location>
        <begin position="1"/>
        <end position="23"/>
    </location>
</feature>
<dbReference type="PANTHER" id="PTHR42718">
    <property type="entry name" value="MAJOR FACILITATOR SUPERFAMILY MULTIDRUG TRANSPORTER MFSC"/>
    <property type="match status" value="1"/>
</dbReference>
<dbReference type="GeneID" id="28741018"/>
<name>A0A0N1HFD7_9EURO</name>
<comment type="caution">
    <text evidence="8">The sequence shown here is derived from an EMBL/GenBank/DDBJ whole genome shotgun (WGS) entry which is preliminary data.</text>
</comment>
<dbReference type="RefSeq" id="XP_018004397.1">
    <property type="nucleotide sequence ID" value="XM_018149138.1"/>
</dbReference>
<dbReference type="STRING" id="1664694.A0A0N1HFD7"/>
<keyword evidence="9" id="KW-1185">Reference proteome</keyword>
<evidence type="ECO:0000256" key="3">
    <source>
        <dbReference type="ARBA" id="ARBA00022989"/>
    </source>
</evidence>
<feature type="transmembrane region" description="Helical" evidence="6">
    <location>
        <begin position="268"/>
        <end position="288"/>
    </location>
</feature>
<evidence type="ECO:0000256" key="2">
    <source>
        <dbReference type="ARBA" id="ARBA00022692"/>
    </source>
</evidence>
<dbReference type="OrthoDB" id="5086884at2759"/>
<feature type="transmembrane region" description="Helical" evidence="6">
    <location>
        <begin position="147"/>
        <end position="164"/>
    </location>
</feature>
<feature type="transmembrane region" description="Helical" evidence="6">
    <location>
        <begin position="118"/>
        <end position="135"/>
    </location>
</feature>
<comment type="subcellular location">
    <subcellularLocation>
        <location evidence="1">Membrane</location>
        <topology evidence="1">Multi-pass membrane protein</topology>
    </subcellularLocation>
</comment>
<feature type="transmembrane region" description="Helical" evidence="6">
    <location>
        <begin position="308"/>
        <end position="332"/>
    </location>
</feature>
<evidence type="ECO:0000256" key="6">
    <source>
        <dbReference type="SAM" id="Phobius"/>
    </source>
</evidence>
<evidence type="ECO:0000313" key="9">
    <source>
        <dbReference type="Proteomes" id="UP000038010"/>
    </source>
</evidence>
<dbReference type="SUPFAM" id="SSF103473">
    <property type="entry name" value="MFS general substrate transporter"/>
    <property type="match status" value="1"/>
</dbReference>
<gene>
    <name evidence="8" type="ORF">AB675_8672</name>
</gene>
<dbReference type="EMBL" id="LFJN01000003">
    <property type="protein sequence ID" value="KPI44434.1"/>
    <property type="molecule type" value="Genomic_DNA"/>
</dbReference>
<reference evidence="8 9" key="1">
    <citation type="submission" date="2015-06" db="EMBL/GenBank/DDBJ databases">
        <title>Draft genome of the ant-associated black yeast Phialophora attae CBS 131958.</title>
        <authorList>
            <person name="Moreno L.F."/>
            <person name="Stielow B.J."/>
            <person name="de Hoog S."/>
            <person name="Vicente V.A."/>
            <person name="Weiss V.A."/>
            <person name="de Vries M."/>
            <person name="Cruz L.M."/>
            <person name="Souza E.M."/>
        </authorList>
    </citation>
    <scope>NUCLEOTIDE SEQUENCE [LARGE SCALE GENOMIC DNA]</scope>
    <source>
        <strain evidence="8 9">CBS 131958</strain>
    </source>
</reference>
<accession>A0A0N1HFD7</accession>
<keyword evidence="2 6" id="KW-0812">Transmembrane</keyword>
<dbReference type="AlphaFoldDB" id="A0A0N1HFD7"/>
<protein>
    <submittedName>
        <fullName evidence="8">Putative MFS-type transporter</fullName>
    </submittedName>
</protein>
<dbReference type="GO" id="GO:0016020">
    <property type="term" value="C:membrane"/>
    <property type="evidence" value="ECO:0007669"/>
    <property type="project" value="UniProtKB-SubCell"/>
</dbReference>
<dbReference type="Pfam" id="PF07690">
    <property type="entry name" value="MFS_1"/>
    <property type="match status" value="1"/>
</dbReference>
<evidence type="ECO:0000313" key="8">
    <source>
        <dbReference type="EMBL" id="KPI44434.1"/>
    </source>
</evidence>
<dbReference type="InterPro" id="IPR020846">
    <property type="entry name" value="MFS_dom"/>
</dbReference>
<dbReference type="InterPro" id="IPR036259">
    <property type="entry name" value="MFS_trans_sf"/>
</dbReference>
<feature type="transmembrane region" description="Helical" evidence="6">
    <location>
        <begin position="205"/>
        <end position="228"/>
    </location>
</feature>
<evidence type="ECO:0000256" key="4">
    <source>
        <dbReference type="ARBA" id="ARBA00023136"/>
    </source>
</evidence>
<dbReference type="VEuPathDB" id="FungiDB:AB675_8672"/>
<evidence type="ECO:0000256" key="5">
    <source>
        <dbReference type="SAM" id="MobiDB-lite"/>
    </source>
</evidence>
<dbReference type="InterPro" id="IPR011701">
    <property type="entry name" value="MFS"/>
</dbReference>
<sequence>MLIRPPSNEPWALPPPEHRFNPFREDEIQPASQDEVHRHERLDSTVRSIDPMIEESMEARLARLGRERPPIFTSAFAEVMFCFSILMSQILSEFFVSGFTVIVPTLIEELDIPQNSSVWPATAFSLAIASTLLVFGRAGDMYGGCPVFVAGIAWLLVWSIITGFSINPLMLIFCRAIQGLGAAAFLPTGVMLIGSMYRPGPRKNVIFALYGACAIVGFFIGIFVAGLVGQYLKWHWYFFIGAILCGVTLLTSVFYIPNDGEQRQRGNITMDYWGAVTIICGVVLVYTLRLVSSLPILPPDIFKVGPLGPLVVALMFLYGTMGIFLLYGTLLFQDVMGATPLQVVAWYTPMIVGGLVITAVEGFVLHLVSGRLLLIISGIGGIGAQLLPALIPVGGNYWLMSSQHVFAAPSPSISAIQ</sequence>
<dbReference type="Gene3D" id="1.20.1250.20">
    <property type="entry name" value="MFS general substrate transporter like domains"/>
    <property type="match status" value="1"/>
</dbReference>
<keyword evidence="4 6" id="KW-0472">Membrane</keyword>
<organism evidence="8 9">
    <name type="scientific">Cyphellophora attinorum</name>
    <dbReference type="NCBI Taxonomy" id="1664694"/>
    <lineage>
        <taxon>Eukaryota</taxon>
        <taxon>Fungi</taxon>
        <taxon>Dikarya</taxon>
        <taxon>Ascomycota</taxon>
        <taxon>Pezizomycotina</taxon>
        <taxon>Eurotiomycetes</taxon>
        <taxon>Chaetothyriomycetidae</taxon>
        <taxon>Chaetothyriales</taxon>
        <taxon>Cyphellophoraceae</taxon>
        <taxon>Cyphellophora</taxon>
    </lineage>
</organism>
<evidence type="ECO:0000256" key="1">
    <source>
        <dbReference type="ARBA" id="ARBA00004141"/>
    </source>
</evidence>
<feature type="domain" description="Major facilitator superfamily (MFS) profile" evidence="7">
    <location>
        <begin position="70"/>
        <end position="417"/>
    </location>
</feature>